<accession>A0ABR8H5A9</accession>
<protein>
    <submittedName>
        <fullName evidence="1">Uncharacterized protein</fullName>
    </submittedName>
</protein>
<sequence>MHKASSIAADVVSSHPESSEEFQQFFGVRSMTFNVIIFIYHHKAKKTGNFLRLVIIFC</sequence>
<organism evidence="1 2">
    <name type="scientific">Nostoc punctiforme FACHB-252</name>
    <dbReference type="NCBI Taxonomy" id="1357509"/>
    <lineage>
        <taxon>Bacteria</taxon>
        <taxon>Bacillati</taxon>
        <taxon>Cyanobacteriota</taxon>
        <taxon>Cyanophyceae</taxon>
        <taxon>Nostocales</taxon>
        <taxon>Nostocaceae</taxon>
        <taxon>Nostoc</taxon>
    </lineage>
</organism>
<proteinExistence type="predicted"/>
<name>A0ABR8H5A9_NOSPU</name>
<keyword evidence="2" id="KW-1185">Reference proteome</keyword>
<dbReference type="Proteomes" id="UP000606396">
    <property type="component" value="Unassembled WGS sequence"/>
</dbReference>
<comment type="caution">
    <text evidence="1">The sequence shown here is derived from an EMBL/GenBank/DDBJ whole genome shotgun (WGS) entry which is preliminary data.</text>
</comment>
<evidence type="ECO:0000313" key="2">
    <source>
        <dbReference type="Proteomes" id="UP000606396"/>
    </source>
</evidence>
<dbReference type="EMBL" id="JACJTC010000002">
    <property type="protein sequence ID" value="MBD2610360.1"/>
    <property type="molecule type" value="Genomic_DNA"/>
</dbReference>
<evidence type="ECO:0000313" key="1">
    <source>
        <dbReference type="EMBL" id="MBD2610360.1"/>
    </source>
</evidence>
<dbReference type="RefSeq" id="WP_190948356.1">
    <property type="nucleotide sequence ID" value="NZ_JACJTC010000002.1"/>
</dbReference>
<gene>
    <name evidence="1" type="ORF">H6G94_03550</name>
</gene>
<reference evidence="1 2" key="1">
    <citation type="journal article" date="2020" name="ISME J.">
        <title>Comparative genomics reveals insights into cyanobacterial evolution and habitat adaptation.</title>
        <authorList>
            <person name="Chen M.Y."/>
            <person name="Teng W.K."/>
            <person name="Zhao L."/>
            <person name="Hu C.X."/>
            <person name="Zhou Y.K."/>
            <person name="Han B.P."/>
            <person name="Song L.R."/>
            <person name="Shu W.S."/>
        </authorList>
    </citation>
    <scope>NUCLEOTIDE SEQUENCE [LARGE SCALE GENOMIC DNA]</scope>
    <source>
        <strain evidence="1 2">FACHB-252</strain>
    </source>
</reference>